<protein>
    <recommendedName>
        <fullName evidence="5 15">Cytidine deaminase</fullName>
        <ecNumber evidence="4 15">3.5.4.5</ecNumber>
    </recommendedName>
    <alternativeName>
        <fullName evidence="9 15">Cytidine aminohydrolase</fullName>
    </alternativeName>
</protein>
<dbReference type="InterPro" id="IPR050202">
    <property type="entry name" value="Cyt/Deoxycyt_deaminase"/>
</dbReference>
<dbReference type="InterPro" id="IPR002125">
    <property type="entry name" value="CMP_dCMP_dom"/>
</dbReference>
<evidence type="ECO:0000256" key="2">
    <source>
        <dbReference type="ARBA" id="ARBA00003949"/>
    </source>
</evidence>
<dbReference type="PROSITE" id="PS51747">
    <property type="entry name" value="CYT_DCMP_DEAMINASES_2"/>
    <property type="match status" value="1"/>
</dbReference>
<feature type="binding site" evidence="14">
    <location>
        <position position="53"/>
    </location>
    <ligand>
        <name>Zn(2+)</name>
        <dbReference type="ChEBI" id="CHEBI:29105"/>
        <note>catalytic</note>
    </ligand>
</feature>
<accession>A0A133ZPR4</accession>
<feature type="domain" description="CMP/dCMP-type deaminase" evidence="16">
    <location>
        <begin position="1"/>
        <end position="133"/>
    </location>
</feature>
<feature type="binding site" evidence="14">
    <location>
        <position position="91"/>
    </location>
    <ligand>
        <name>Zn(2+)</name>
        <dbReference type="ChEBI" id="CHEBI:29105"/>
        <note>catalytic</note>
    </ligand>
</feature>
<reference evidence="18" key="1">
    <citation type="submission" date="2016-01" db="EMBL/GenBank/DDBJ databases">
        <authorList>
            <person name="Mitreva M."/>
            <person name="Pepin K.H."/>
            <person name="Mihindukulasuriya K.A."/>
            <person name="Fulton R."/>
            <person name="Fronick C."/>
            <person name="O'Laughlin M."/>
            <person name="Miner T."/>
            <person name="Herter B."/>
            <person name="Rosa B.A."/>
            <person name="Cordes M."/>
            <person name="Tomlinson C."/>
            <person name="Wollam A."/>
            <person name="Palsikar V.B."/>
            <person name="Mardis E.R."/>
            <person name="Wilson R.K."/>
        </authorList>
    </citation>
    <scope>NUCLEOTIDE SEQUENCE [LARGE SCALE GENOMIC DNA]</scope>
    <source>
        <strain evidence="18">DNF00896</strain>
    </source>
</reference>
<evidence type="ECO:0000256" key="6">
    <source>
        <dbReference type="ARBA" id="ARBA00022723"/>
    </source>
</evidence>
<evidence type="ECO:0000313" key="18">
    <source>
        <dbReference type="Proteomes" id="UP000070394"/>
    </source>
</evidence>
<dbReference type="CDD" id="cd01283">
    <property type="entry name" value="cytidine_deaminase"/>
    <property type="match status" value="1"/>
</dbReference>
<dbReference type="GO" id="GO:0055086">
    <property type="term" value="P:nucleobase-containing small molecule metabolic process"/>
    <property type="evidence" value="ECO:0007669"/>
    <property type="project" value="UniProtKB-ARBA"/>
</dbReference>
<dbReference type="STRING" id="467210.HMPREF1866_01506"/>
<dbReference type="AlphaFoldDB" id="A0A133ZPR4"/>
<evidence type="ECO:0000256" key="11">
    <source>
        <dbReference type="ARBA" id="ARBA00049558"/>
    </source>
</evidence>
<proteinExistence type="inferred from homology"/>
<dbReference type="GO" id="GO:0004126">
    <property type="term" value="F:cytidine deaminase activity"/>
    <property type="evidence" value="ECO:0007669"/>
    <property type="project" value="UniProtKB-UniRule"/>
</dbReference>
<dbReference type="GO" id="GO:0005829">
    <property type="term" value="C:cytosol"/>
    <property type="evidence" value="ECO:0007669"/>
    <property type="project" value="TreeGrafter"/>
</dbReference>
<dbReference type="Proteomes" id="UP000070394">
    <property type="component" value="Unassembled WGS sequence"/>
</dbReference>
<sequence>MSDLELLNEAKKAGKMAYVPYSKFKVGAALLTKSGKVIHGCNIENAAYTPCNCAERTAFFKAISEGIYDFCKIAVVGGFEETDFDNMCTPCGVCRQVMQEFCNPKEFEIIMADGANIRSMKLEELLPFGFGPDNLNK</sequence>
<evidence type="ECO:0000256" key="9">
    <source>
        <dbReference type="ARBA" id="ARBA00032005"/>
    </source>
</evidence>
<keyword evidence="18" id="KW-1185">Reference proteome</keyword>
<comment type="cofactor">
    <cofactor evidence="1 14 15">
        <name>Zn(2+)</name>
        <dbReference type="ChEBI" id="CHEBI:29105"/>
    </cofactor>
</comment>
<evidence type="ECO:0000256" key="15">
    <source>
        <dbReference type="RuleBase" id="RU364006"/>
    </source>
</evidence>
<dbReference type="PANTHER" id="PTHR11644:SF2">
    <property type="entry name" value="CYTIDINE DEAMINASE"/>
    <property type="match status" value="1"/>
</dbReference>
<feature type="active site" description="Proton donor" evidence="12">
    <location>
        <position position="55"/>
    </location>
</feature>
<dbReference type="NCBIfam" id="TIGR01354">
    <property type="entry name" value="cyt_deam_tetra"/>
    <property type="match status" value="1"/>
</dbReference>
<dbReference type="Gene3D" id="3.40.140.10">
    <property type="entry name" value="Cytidine Deaminase, domain 2"/>
    <property type="match status" value="1"/>
</dbReference>
<keyword evidence="8 14" id="KW-0862">Zinc</keyword>
<evidence type="ECO:0000256" key="7">
    <source>
        <dbReference type="ARBA" id="ARBA00022801"/>
    </source>
</evidence>
<evidence type="ECO:0000256" key="3">
    <source>
        <dbReference type="ARBA" id="ARBA00006576"/>
    </source>
</evidence>
<dbReference type="SUPFAM" id="SSF53927">
    <property type="entry name" value="Cytidine deaminase-like"/>
    <property type="match status" value="1"/>
</dbReference>
<comment type="similarity">
    <text evidence="3 15">Belongs to the cytidine and deoxycytidylate deaminase family.</text>
</comment>
<dbReference type="InterPro" id="IPR006262">
    <property type="entry name" value="Cyt_deam_tetra"/>
</dbReference>
<gene>
    <name evidence="17" type="ORF">HMPREF1866_01506</name>
</gene>
<comment type="function">
    <text evidence="2 15">This enzyme scavenges exogenous and endogenous cytidine and 2'-deoxycytidine for UMP synthesis.</text>
</comment>
<evidence type="ECO:0000256" key="14">
    <source>
        <dbReference type="PIRSR" id="PIRSR606262-3"/>
    </source>
</evidence>
<feature type="binding site" evidence="14">
    <location>
        <position position="94"/>
    </location>
    <ligand>
        <name>Zn(2+)</name>
        <dbReference type="ChEBI" id="CHEBI:29105"/>
        <note>catalytic</note>
    </ligand>
</feature>
<keyword evidence="6 14" id="KW-0479">Metal-binding</keyword>
<dbReference type="PATRIC" id="fig|467210.3.peg.1490"/>
<dbReference type="EMBL" id="LSDA01000091">
    <property type="protein sequence ID" value="KXB57418.1"/>
    <property type="molecule type" value="Genomic_DNA"/>
</dbReference>
<evidence type="ECO:0000256" key="8">
    <source>
        <dbReference type="ARBA" id="ARBA00022833"/>
    </source>
</evidence>
<dbReference type="Pfam" id="PF00383">
    <property type="entry name" value="dCMP_cyt_deam_1"/>
    <property type="match status" value="1"/>
</dbReference>
<evidence type="ECO:0000256" key="13">
    <source>
        <dbReference type="PIRSR" id="PIRSR606262-2"/>
    </source>
</evidence>
<evidence type="ECO:0000256" key="5">
    <source>
        <dbReference type="ARBA" id="ARBA00018266"/>
    </source>
</evidence>
<organism evidence="17 18">
    <name type="scientific">Lachnoanaerobaculum saburreum</name>
    <dbReference type="NCBI Taxonomy" id="467210"/>
    <lineage>
        <taxon>Bacteria</taxon>
        <taxon>Bacillati</taxon>
        <taxon>Bacillota</taxon>
        <taxon>Clostridia</taxon>
        <taxon>Lachnospirales</taxon>
        <taxon>Lachnospiraceae</taxon>
        <taxon>Lachnoanaerobaculum</taxon>
    </lineage>
</organism>
<keyword evidence="7 15" id="KW-0378">Hydrolase</keyword>
<evidence type="ECO:0000259" key="16">
    <source>
        <dbReference type="PROSITE" id="PS51747"/>
    </source>
</evidence>
<dbReference type="PANTHER" id="PTHR11644">
    <property type="entry name" value="CYTIDINE DEAMINASE"/>
    <property type="match status" value="1"/>
</dbReference>
<dbReference type="RefSeq" id="WP_060931248.1">
    <property type="nucleotide sequence ID" value="NZ_KQ959828.1"/>
</dbReference>
<dbReference type="NCBIfam" id="NF004064">
    <property type="entry name" value="PRK05578.1"/>
    <property type="match status" value="1"/>
</dbReference>
<dbReference type="FunFam" id="3.40.140.10:FF:000008">
    <property type="entry name" value="Cytidine deaminase"/>
    <property type="match status" value="1"/>
</dbReference>
<evidence type="ECO:0000256" key="10">
    <source>
        <dbReference type="ARBA" id="ARBA00049252"/>
    </source>
</evidence>
<dbReference type="InterPro" id="IPR016193">
    <property type="entry name" value="Cytidine_deaminase-like"/>
</dbReference>
<evidence type="ECO:0000256" key="12">
    <source>
        <dbReference type="PIRSR" id="PIRSR606262-1"/>
    </source>
</evidence>
<evidence type="ECO:0000256" key="4">
    <source>
        <dbReference type="ARBA" id="ARBA00012783"/>
    </source>
</evidence>
<feature type="binding site" evidence="13">
    <location>
        <begin position="42"/>
        <end position="48"/>
    </location>
    <ligand>
        <name>substrate</name>
    </ligand>
</feature>
<dbReference type="OrthoDB" id="9795347at2"/>
<evidence type="ECO:0000256" key="1">
    <source>
        <dbReference type="ARBA" id="ARBA00001947"/>
    </source>
</evidence>
<evidence type="ECO:0000313" key="17">
    <source>
        <dbReference type="EMBL" id="KXB57418.1"/>
    </source>
</evidence>
<name>A0A133ZPR4_9FIRM</name>
<comment type="caution">
    <text evidence="17">The sequence shown here is derived from an EMBL/GenBank/DDBJ whole genome shotgun (WGS) entry which is preliminary data.</text>
</comment>
<dbReference type="EC" id="3.5.4.5" evidence="4 15"/>
<comment type="catalytic activity">
    <reaction evidence="10 15">
        <text>2'-deoxycytidine + H2O + H(+) = 2'-deoxyuridine + NH4(+)</text>
        <dbReference type="Rhea" id="RHEA:13433"/>
        <dbReference type="ChEBI" id="CHEBI:15377"/>
        <dbReference type="ChEBI" id="CHEBI:15378"/>
        <dbReference type="ChEBI" id="CHEBI:15698"/>
        <dbReference type="ChEBI" id="CHEBI:16450"/>
        <dbReference type="ChEBI" id="CHEBI:28938"/>
        <dbReference type="EC" id="3.5.4.5"/>
    </reaction>
</comment>
<comment type="catalytic activity">
    <reaction evidence="11 15">
        <text>cytidine + H2O + H(+) = uridine + NH4(+)</text>
        <dbReference type="Rhea" id="RHEA:16069"/>
        <dbReference type="ChEBI" id="CHEBI:15377"/>
        <dbReference type="ChEBI" id="CHEBI:15378"/>
        <dbReference type="ChEBI" id="CHEBI:16704"/>
        <dbReference type="ChEBI" id="CHEBI:17562"/>
        <dbReference type="ChEBI" id="CHEBI:28938"/>
        <dbReference type="EC" id="3.5.4.5"/>
    </reaction>
</comment>
<dbReference type="GO" id="GO:0008270">
    <property type="term" value="F:zinc ion binding"/>
    <property type="evidence" value="ECO:0007669"/>
    <property type="project" value="UniProtKB-UniRule"/>
</dbReference>
<dbReference type="GO" id="GO:0072527">
    <property type="term" value="P:pyrimidine-containing compound metabolic process"/>
    <property type="evidence" value="ECO:0007669"/>
    <property type="project" value="UniProtKB-ARBA"/>
</dbReference>